<evidence type="ECO:0000256" key="6">
    <source>
        <dbReference type="ARBA" id="ARBA00023049"/>
    </source>
</evidence>
<evidence type="ECO:0000256" key="3">
    <source>
        <dbReference type="ARBA" id="ARBA00022723"/>
    </source>
</evidence>
<keyword evidence="3" id="KW-0479">Metal-binding</keyword>
<dbReference type="InterPro" id="IPR011249">
    <property type="entry name" value="Metalloenz_LuxS/M16"/>
</dbReference>
<dbReference type="Pfam" id="PF22454">
    <property type="entry name" value="PQQ_syn_pqqF_N_2"/>
    <property type="match status" value="1"/>
</dbReference>
<accession>A0A4P8YD70</accession>
<feature type="domain" description="Coenzyme PQQ synthesis protein F-like C-terminal lobe" evidence="9">
    <location>
        <begin position="629"/>
        <end position="705"/>
    </location>
</feature>
<evidence type="ECO:0000259" key="8">
    <source>
        <dbReference type="Pfam" id="PF22454"/>
    </source>
</evidence>
<dbReference type="NCBIfam" id="TIGR02110">
    <property type="entry name" value="PQQ_syn_pqqF"/>
    <property type="match status" value="1"/>
</dbReference>
<dbReference type="GO" id="GO:0004222">
    <property type="term" value="F:metalloendopeptidase activity"/>
    <property type="evidence" value="ECO:0007669"/>
    <property type="project" value="InterPro"/>
</dbReference>
<dbReference type="Proteomes" id="UP000302163">
    <property type="component" value="Chromosome"/>
</dbReference>
<proteinExistence type="inferred from homology"/>
<dbReference type="InterPro" id="IPR054740">
    <property type="entry name" value="PqqF_N_2"/>
</dbReference>
<keyword evidence="4 10" id="KW-0378">Hydrolase</keyword>
<name>A0A4P8YD70_9ENTR</name>
<dbReference type="RefSeq" id="WP_138093806.1">
    <property type="nucleotide sequence ID" value="NZ_CP040428.1"/>
</dbReference>
<evidence type="ECO:0000259" key="9">
    <source>
        <dbReference type="Pfam" id="PF22456"/>
    </source>
</evidence>
<evidence type="ECO:0000256" key="1">
    <source>
        <dbReference type="ARBA" id="ARBA00007261"/>
    </source>
</evidence>
<dbReference type="Gene3D" id="3.30.830.10">
    <property type="entry name" value="Metalloenzyme, LuxS/M16 peptidase-like"/>
    <property type="match status" value="2"/>
</dbReference>
<reference evidence="10 11" key="1">
    <citation type="submission" date="2019-05" db="EMBL/GenBank/DDBJ databases">
        <title>Complete genome sequence of Izhakiella calystegiae KSNA2, an endophyte isolated from beach morning glory (Calystegia soldanella).</title>
        <authorList>
            <person name="Jiang L."/>
            <person name="Jeong J.C."/>
            <person name="Kim C.Y."/>
            <person name="Kim D.H."/>
            <person name="Kim S.W."/>
            <person name="Lee j."/>
        </authorList>
    </citation>
    <scope>NUCLEOTIDE SEQUENCE [LARGE SCALE GENOMIC DNA]</scope>
    <source>
        <strain evidence="10 11">KSNA2</strain>
    </source>
</reference>
<gene>
    <name evidence="10" type="primary">pqqF</name>
    <name evidence="10" type="ORF">FEM41_01635</name>
</gene>
<dbReference type="GO" id="GO:0006508">
    <property type="term" value="P:proteolysis"/>
    <property type="evidence" value="ECO:0007669"/>
    <property type="project" value="UniProtKB-KW"/>
</dbReference>
<keyword evidence="2" id="KW-0645">Protease</keyword>
<dbReference type="InterPro" id="IPR011844">
    <property type="entry name" value="PQQ_synth_PqqF"/>
</dbReference>
<dbReference type="OrthoDB" id="9811314at2"/>
<evidence type="ECO:0000256" key="4">
    <source>
        <dbReference type="ARBA" id="ARBA00022801"/>
    </source>
</evidence>
<dbReference type="EMBL" id="CP040428">
    <property type="protein sequence ID" value="QCT18431.1"/>
    <property type="molecule type" value="Genomic_DNA"/>
</dbReference>
<feature type="domain" description="Peptidase M16 N-terminal" evidence="7">
    <location>
        <begin position="12"/>
        <end position="128"/>
    </location>
</feature>
<evidence type="ECO:0000256" key="5">
    <source>
        <dbReference type="ARBA" id="ARBA00022833"/>
    </source>
</evidence>
<sequence length="770" mass="84126">MIVRRLANGLRVHAITQPGAKRAAALVRIETGSCHEPDAWPGLAHLLEHTLFAESARYRDQQRLMPWVQRQGGQLNATTRGEQTAFFFEVGSGRLADGLERLLDMLSAPAFPLAALQAETAAIDAEYGLLKRHGETLREAATLLACTGSPALHRFHVGSQATFGEDTQAIRAALRDFHQRHYHAGNMSLWLQGPQSEETLMALSAPWAQLPNGAEPFPIALPLAVEPRRMALKLAETPLLRLAFAVDNHPAIVEAAALLQGFIQDDAPGSLAQALGKQAPGARPALRQVLENPHTRILAIDLPCGEAAPESIAALFFDWLAQLQRQSPEIARHYATLARREFNAGSPLEQLRSRALMLGEAACSKAWRPLLQAITPDSLLRLYSTPRLDGQTVNSLGFRLEMGEYPSTSDVLPVTGWQFMDDHCPALSPTPLRSVELAQLTWQGAPAFLLGARLPDGQGLALQLVCAPLAAACRHYGGDMEFNCVDGEWLLSLSGPPLVMEWALDSVLNAFGQMTPETWRRGEIARARQEQQLMGEIALRALMAQLPALLGPPEDKPYWQAALMGGDDALRRQLAQRLSRLPWPLTRDKAPAPAASGHHYLPANNDEAAILLFCPAPDTLPASESAVRLLAALLAPDYFRQLRDELRVGYAVSCRFHQSAGCCGLLFMAQSAHFSAQTLLDITRTFLERAQPQLAALTPEDLAPLLAASGKPPSETPLIQAALTWQAHRRHGQASHDVPTPDTLYRLYRQILAEPARWLAVQNPQNSGVV</sequence>
<dbReference type="SUPFAM" id="SSF63411">
    <property type="entry name" value="LuxS/MPP-like metallohydrolase"/>
    <property type="match status" value="2"/>
</dbReference>
<evidence type="ECO:0000256" key="2">
    <source>
        <dbReference type="ARBA" id="ARBA00022670"/>
    </source>
</evidence>
<dbReference type="Pfam" id="PF22456">
    <property type="entry name" value="PqqF-like_C_4"/>
    <property type="match status" value="1"/>
</dbReference>
<dbReference type="InterPro" id="IPR011765">
    <property type="entry name" value="Pept_M16_N"/>
</dbReference>
<dbReference type="InterPro" id="IPR054734">
    <property type="entry name" value="PqqF-like_C_4"/>
</dbReference>
<evidence type="ECO:0000313" key="10">
    <source>
        <dbReference type="EMBL" id="QCT18431.1"/>
    </source>
</evidence>
<dbReference type="KEGG" id="izh:FEM41_01635"/>
<dbReference type="PANTHER" id="PTHR43690:SF18">
    <property type="entry name" value="INSULIN-DEGRADING ENZYME-RELATED"/>
    <property type="match status" value="1"/>
</dbReference>
<keyword evidence="6" id="KW-0482">Metalloprotease</keyword>
<dbReference type="PANTHER" id="PTHR43690">
    <property type="entry name" value="NARDILYSIN"/>
    <property type="match status" value="1"/>
</dbReference>
<dbReference type="InterPro" id="IPR050626">
    <property type="entry name" value="Peptidase_M16"/>
</dbReference>
<comment type="similarity">
    <text evidence="1">Belongs to the peptidase M16 family.</text>
</comment>
<dbReference type="EC" id="3.4.24.-" evidence="10"/>
<keyword evidence="5" id="KW-0862">Zinc</keyword>
<keyword evidence="11" id="KW-1185">Reference proteome</keyword>
<evidence type="ECO:0000259" key="7">
    <source>
        <dbReference type="Pfam" id="PF00675"/>
    </source>
</evidence>
<evidence type="ECO:0000313" key="11">
    <source>
        <dbReference type="Proteomes" id="UP000302163"/>
    </source>
</evidence>
<dbReference type="GO" id="GO:0008270">
    <property type="term" value="F:zinc ion binding"/>
    <property type="evidence" value="ECO:0007669"/>
    <property type="project" value="InterPro"/>
</dbReference>
<feature type="domain" description="Coenzyme PQQ synthesis protein F N-terminal lobe" evidence="8">
    <location>
        <begin position="238"/>
        <end position="382"/>
    </location>
</feature>
<protein>
    <submittedName>
        <fullName evidence="10">Pyrroloquinoline quinone biosynthesis protein PqqF</fullName>
        <ecNumber evidence="10">3.4.24.-</ecNumber>
    </submittedName>
</protein>
<organism evidence="10 11">
    <name type="scientific">Jejubacter calystegiae</name>
    <dbReference type="NCBI Taxonomy" id="2579935"/>
    <lineage>
        <taxon>Bacteria</taxon>
        <taxon>Pseudomonadati</taxon>
        <taxon>Pseudomonadota</taxon>
        <taxon>Gammaproteobacteria</taxon>
        <taxon>Enterobacterales</taxon>
        <taxon>Enterobacteriaceae</taxon>
        <taxon>Jejubacter</taxon>
    </lineage>
</organism>
<dbReference type="GO" id="GO:0018189">
    <property type="term" value="P:pyrroloquinoline quinone biosynthetic process"/>
    <property type="evidence" value="ECO:0007669"/>
    <property type="project" value="InterPro"/>
</dbReference>
<dbReference type="Pfam" id="PF00675">
    <property type="entry name" value="Peptidase_M16"/>
    <property type="match status" value="1"/>
</dbReference>
<dbReference type="AlphaFoldDB" id="A0A4P8YD70"/>